<dbReference type="GO" id="GO:0006897">
    <property type="term" value="P:endocytosis"/>
    <property type="evidence" value="ECO:0007669"/>
    <property type="project" value="TreeGrafter"/>
</dbReference>
<dbReference type="GO" id="GO:0005886">
    <property type="term" value="C:plasma membrane"/>
    <property type="evidence" value="ECO:0007669"/>
    <property type="project" value="TreeGrafter"/>
</dbReference>
<organism evidence="9 10">
    <name type="scientific">Rotaria sordida</name>
    <dbReference type="NCBI Taxonomy" id="392033"/>
    <lineage>
        <taxon>Eukaryota</taxon>
        <taxon>Metazoa</taxon>
        <taxon>Spiralia</taxon>
        <taxon>Gnathifera</taxon>
        <taxon>Rotifera</taxon>
        <taxon>Eurotatoria</taxon>
        <taxon>Bdelloidea</taxon>
        <taxon>Philodinida</taxon>
        <taxon>Philodinidae</taxon>
        <taxon>Rotaria</taxon>
    </lineage>
</organism>
<dbReference type="Gene3D" id="1.20.58.530">
    <property type="match status" value="1"/>
</dbReference>
<keyword evidence="5 7" id="KW-0505">Motor protein</keyword>
<feature type="binding site" evidence="7">
    <location>
        <begin position="109"/>
        <end position="116"/>
    </location>
    <ligand>
        <name>ATP</name>
        <dbReference type="ChEBI" id="CHEBI:30616"/>
    </ligand>
</feature>
<dbReference type="SUPFAM" id="SSF52540">
    <property type="entry name" value="P-loop containing nucleoside triphosphate hydrolases"/>
    <property type="match status" value="1"/>
</dbReference>
<evidence type="ECO:0000313" key="10">
    <source>
        <dbReference type="Proteomes" id="UP000663889"/>
    </source>
</evidence>
<dbReference type="Gene3D" id="3.40.850.10">
    <property type="entry name" value="Kinesin motor domain"/>
    <property type="match status" value="1"/>
</dbReference>
<dbReference type="GO" id="GO:0000146">
    <property type="term" value="F:microfilament motor activity"/>
    <property type="evidence" value="ECO:0007669"/>
    <property type="project" value="TreeGrafter"/>
</dbReference>
<dbReference type="PANTHER" id="PTHR13140:SF729">
    <property type="entry name" value="UNCONVENTIONAL MYOSIN-IE"/>
    <property type="match status" value="1"/>
</dbReference>
<evidence type="ECO:0000313" key="9">
    <source>
        <dbReference type="EMBL" id="CAF1332939.1"/>
    </source>
</evidence>
<dbReference type="InterPro" id="IPR027417">
    <property type="entry name" value="P-loop_NTPase"/>
</dbReference>
<dbReference type="PROSITE" id="PS51456">
    <property type="entry name" value="MYOSIN_MOTOR"/>
    <property type="match status" value="1"/>
</dbReference>
<dbReference type="Gene3D" id="1.10.10.820">
    <property type="match status" value="1"/>
</dbReference>
<dbReference type="FunFam" id="1.20.58.530:FF:000007">
    <property type="entry name" value="Myosin IE"/>
    <property type="match status" value="1"/>
</dbReference>
<dbReference type="InterPro" id="IPR001609">
    <property type="entry name" value="Myosin_head_motor_dom-like"/>
</dbReference>
<keyword evidence="4 7" id="KW-0518">Myosin</keyword>
<dbReference type="GO" id="GO:0051015">
    <property type="term" value="F:actin filament binding"/>
    <property type="evidence" value="ECO:0007669"/>
    <property type="project" value="TreeGrafter"/>
</dbReference>
<evidence type="ECO:0000256" key="7">
    <source>
        <dbReference type="PROSITE-ProRule" id="PRU00782"/>
    </source>
</evidence>
<dbReference type="Pfam" id="PF00063">
    <property type="entry name" value="Myosin_head"/>
    <property type="match status" value="1"/>
</dbReference>
<dbReference type="SMART" id="SM00242">
    <property type="entry name" value="MYSc"/>
    <property type="match status" value="1"/>
</dbReference>
<keyword evidence="3 7" id="KW-0067">ATP-binding</keyword>
<dbReference type="GO" id="GO:0005902">
    <property type="term" value="C:microvillus"/>
    <property type="evidence" value="ECO:0007669"/>
    <property type="project" value="TreeGrafter"/>
</dbReference>
<dbReference type="FunFam" id="1.10.10.820:FF:000001">
    <property type="entry name" value="Myosin heavy chain"/>
    <property type="match status" value="1"/>
</dbReference>
<dbReference type="GO" id="GO:0016459">
    <property type="term" value="C:myosin complex"/>
    <property type="evidence" value="ECO:0007669"/>
    <property type="project" value="UniProtKB-KW"/>
</dbReference>
<dbReference type="PRINTS" id="PR00193">
    <property type="entry name" value="MYOSINHEAVY"/>
</dbReference>
<proteinExistence type="inferred from homology"/>
<dbReference type="GO" id="GO:0005737">
    <property type="term" value="C:cytoplasm"/>
    <property type="evidence" value="ECO:0007669"/>
    <property type="project" value="TreeGrafter"/>
</dbReference>
<dbReference type="GO" id="GO:0007015">
    <property type="term" value="P:actin filament organization"/>
    <property type="evidence" value="ECO:0007669"/>
    <property type="project" value="TreeGrafter"/>
</dbReference>
<gene>
    <name evidence="9" type="ORF">SEV965_LOCUS27925</name>
</gene>
<comment type="caution">
    <text evidence="9">The sequence shown here is derived from an EMBL/GenBank/DDBJ whole genome shotgun (WGS) entry which is preliminary data.</text>
</comment>
<dbReference type="PANTHER" id="PTHR13140">
    <property type="entry name" value="MYOSIN"/>
    <property type="match status" value="1"/>
</dbReference>
<evidence type="ECO:0000256" key="4">
    <source>
        <dbReference type="ARBA" id="ARBA00023123"/>
    </source>
</evidence>
<feature type="domain" description="Myosin motor" evidence="8">
    <location>
        <begin position="16"/>
        <end position="576"/>
    </location>
</feature>
<dbReference type="Gene3D" id="1.20.120.720">
    <property type="entry name" value="Myosin VI head, motor domain, U50 subdomain"/>
    <property type="match status" value="1"/>
</dbReference>
<dbReference type="InterPro" id="IPR036961">
    <property type="entry name" value="Kinesin_motor_dom_sf"/>
</dbReference>
<evidence type="ECO:0000259" key="8">
    <source>
        <dbReference type="PROSITE" id="PS51456"/>
    </source>
</evidence>
<keyword evidence="6 7" id="KW-0009">Actin-binding</keyword>
<evidence type="ECO:0000256" key="6">
    <source>
        <dbReference type="ARBA" id="ARBA00023203"/>
    </source>
</evidence>
<dbReference type="EMBL" id="CAJNOU010002579">
    <property type="protein sequence ID" value="CAF1332939.1"/>
    <property type="molecule type" value="Genomic_DNA"/>
</dbReference>
<dbReference type="AlphaFoldDB" id="A0A815G200"/>
<protein>
    <recommendedName>
        <fullName evidence="8">Myosin motor domain-containing protein</fullName>
    </recommendedName>
</protein>
<reference evidence="9" key="1">
    <citation type="submission" date="2021-02" db="EMBL/GenBank/DDBJ databases">
        <authorList>
            <person name="Nowell W R."/>
        </authorList>
    </citation>
    <scope>NUCLEOTIDE SEQUENCE</scope>
</reference>
<name>A0A815G200_9BILA</name>
<evidence type="ECO:0000256" key="1">
    <source>
        <dbReference type="ARBA" id="ARBA00008314"/>
    </source>
</evidence>
<comment type="caution">
    <text evidence="7">Lacks conserved residue(s) required for the propagation of feature annotation.</text>
</comment>
<evidence type="ECO:0000256" key="2">
    <source>
        <dbReference type="ARBA" id="ARBA00022741"/>
    </source>
</evidence>
<accession>A0A815G200</accession>
<sequence length="576" mass="65939">MLGAKYDFSRDRERRAGIDDMVFMSKNTDSEISHNLKIRFDVNYIYTYIGPVLIAVNPYKDVEYCRDSHMEKYRGATQMDNAPHIFAIAEDMFSNMLIDSEKQCVIISGESGAGKTVSAKFIMAYIAEVSGGGPNVKRIKDVILQSNPLLEAFGNAKTIRNDNSSRFGKYVEIQFSRGGEPIGGAISNFLLEKSRVVSQAENERNFHIFYQLLSSREFCQQYSLSHELRFQYINHAESSRVQKIDDIKEMQHTLHAMDVMGFSSEIKQSIFSLLAGILHLGNVQFGDKNNYATVLSERDLQAPCAYFGIQIDYLKTKLISKRLEFKEHQKNELIDQTFTVDKAIFTRDALAKSIYSRIFDYLIQGVNLAFQTTAKSDLSIGILDIYGFEIFERNSFEQFCINYVNEKLQQIFIELTLKKEQEEYKRENIQWSPISFFNNIVVCDLFEAKQPPGMFLLLDDICLSSHATTEKVDKSYLHKLSSLSNQHLIVSPPTFTVKHYAGAVIYHSDQFCEKNRDILNIDLMEMMQSSTIPFVVRLFPEQTSTIKSRPTTAGTKIRTQANLLVEKLMTCQPHCT</sequence>
<comment type="similarity">
    <text evidence="1 7">Belongs to the TRAFAC class myosin-kinesin ATPase superfamily. Myosin family.</text>
</comment>
<dbReference type="GO" id="GO:0005524">
    <property type="term" value="F:ATP binding"/>
    <property type="evidence" value="ECO:0007669"/>
    <property type="project" value="UniProtKB-UniRule"/>
</dbReference>
<keyword evidence="2 7" id="KW-0547">Nucleotide-binding</keyword>
<evidence type="ECO:0000256" key="3">
    <source>
        <dbReference type="ARBA" id="ARBA00022840"/>
    </source>
</evidence>
<dbReference type="Proteomes" id="UP000663889">
    <property type="component" value="Unassembled WGS sequence"/>
</dbReference>
<evidence type="ECO:0000256" key="5">
    <source>
        <dbReference type="ARBA" id="ARBA00023175"/>
    </source>
</evidence>